<dbReference type="RefSeq" id="WP_195170363.1">
    <property type="nucleotide sequence ID" value="NZ_CP062983.1"/>
</dbReference>
<keyword evidence="3" id="KW-1185">Reference proteome</keyword>
<feature type="transmembrane region" description="Helical" evidence="1">
    <location>
        <begin position="118"/>
        <end position="138"/>
    </location>
</feature>
<evidence type="ECO:0000313" key="3">
    <source>
        <dbReference type="Proteomes" id="UP000594468"/>
    </source>
</evidence>
<accession>A0A7S8E8P2</accession>
<dbReference type="EMBL" id="CP062983">
    <property type="protein sequence ID" value="QPC82294.1"/>
    <property type="molecule type" value="Genomic_DNA"/>
</dbReference>
<keyword evidence="1" id="KW-0472">Membrane</keyword>
<feature type="transmembrane region" description="Helical" evidence="1">
    <location>
        <begin position="30"/>
        <end position="56"/>
    </location>
</feature>
<protein>
    <submittedName>
        <fullName evidence="2">Uncharacterized protein</fullName>
    </submittedName>
</protein>
<evidence type="ECO:0000256" key="1">
    <source>
        <dbReference type="SAM" id="Phobius"/>
    </source>
</evidence>
<evidence type="ECO:0000313" key="2">
    <source>
        <dbReference type="EMBL" id="QPC82294.1"/>
    </source>
</evidence>
<proteinExistence type="predicted"/>
<reference evidence="2 3" key="1">
    <citation type="submission" date="2020-02" db="EMBL/GenBank/DDBJ databases">
        <authorList>
            <person name="Zheng R.K."/>
            <person name="Sun C.M."/>
        </authorList>
    </citation>
    <scope>NUCLEOTIDE SEQUENCE [LARGE SCALE GENOMIC DNA]</scope>
    <source>
        <strain evidence="3">rifampicinis</strain>
    </source>
</reference>
<feature type="transmembrane region" description="Helical" evidence="1">
    <location>
        <begin position="68"/>
        <end position="97"/>
    </location>
</feature>
<dbReference type="Pfam" id="PF19656">
    <property type="entry name" value="DUF6159"/>
    <property type="match status" value="1"/>
</dbReference>
<feature type="transmembrane region" description="Helical" evidence="1">
    <location>
        <begin position="198"/>
        <end position="223"/>
    </location>
</feature>
<dbReference type="InterPro" id="IPR046157">
    <property type="entry name" value="DUF6159"/>
</dbReference>
<organism evidence="2 3">
    <name type="scientific">Phototrophicus methaneseepsis</name>
    <dbReference type="NCBI Taxonomy" id="2710758"/>
    <lineage>
        <taxon>Bacteria</taxon>
        <taxon>Bacillati</taxon>
        <taxon>Chloroflexota</taxon>
        <taxon>Candidatus Thermofontia</taxon>
        <taxon>Phototrophicales</taxon>
        <taxon>Phototrophicaceae</taxon>
        <taxon>Phototrophicus</taxon>
    </lineage>
</organism>
<keyword evidence="1" id="KW-0812">Transmembrane</keyword>
<sequence>MFQSFSNSWQLAKASWAVLRANKQLMWFPVLSAISMIIVAILFLTPVAILTGILSMLSGQSDGTGSDIIGYILLFVMYLVSYSIGIFFNTALVGSALEYMDGGTPTVSSGIALARSKIGLVVGYALISATVGVILNMIRDRGGIVASIASSLIGMAWNLATFLVVPILAVNDISPVDAVKQSASLFKRTWGEQVTGNFSIGAIVGLGIFAIILVGSLLIGLLAATESGLLIMVGILAVVGAVLVLATISSAMDGIYRAALYRYAETGELPSDFDIQMIQNAFKPKKKKNSIL</sequence>
<dbReference type="KEGG" id="pmet:G4Y79_21835"/>
<dbReference type="Proteomes" id="UP000594468">
    <property type="component" value="Chromosome"/>
</dbReference>
<name>A0A7S8E8P2_9CHLR</name>
<gene>
    <name evidence="2" type="ORF">G4Y79_21835</name>
</gene>
<dbReference type="AlphaFoldDB" id="A0A7S8E8P2"/>
<keyword evidence="1" id="KW-1133">Transmembrane helix</keyword>
<feature type="transmembrane region" description="Helical" evidence="1">
    <location>
        <begin position="144"/>
        <end position="170"/>
    </location>
</feature>
<feature type="transmembrane region" description="Helical" evidence="1">
    <location>
        <begin position="229"/>
        <end position="252"/>
    </location>
</feature>